<feature type="compositionally biased region" description="Polar residues" evidence="1">
    <location>
        <begin position="244"/>
        <end position="255"/>
    </location>
</feature>
<comment type="caution">
    <text evidence="2">The sequence shown here is derived from an EMBL/GenBank/DDBJ whole genome shotgun (WGS) entry which is preliminary data.</text>
</comment>
<evidence type="ECO:0000256" key="1">
    <source>
        <dbReference type="SAM" id="MobiDB-lite"/>
    </source>
</evidence>
<feature type="region of interest" description="Disordered" evidence="1">
    <location>
        <begin position="150"/>
        <end position="255"/>
    </location>
</feature>
<feature type="compositionally biased region" description="Polar residues" evidence="1">
    <location>
        <begin position="178"/>
        <end position="207"/>
    </location>
</feature>
<organism evidence="2 3">
    <name type="scientific">Tremella mesenterica</name>
    <name type="common">Jelly fungus</name>
    <dbReference type="NCBI Taxonomy" id="5217"/>
    <lineage>
        <taxon>Eukaryota</taxon>
        <taxon>Fungi</taxon>
        <taxon>Dikarya</taxon>
        <taxon>Basidiomycota</taxon>
        <taxon>Agaricomycotina</taxon>
        <taxon>Tremellomycetes</taxon>
        <taxon>Tremellales</taxon>
        <taxon>Tremellaceae</taxon>
        <taxon>Tremella</taxon>
    </lineage>
</organism>
<feature type="region of interest" description="Disordered" evidence="1">
    <location>
        <begin position="84"/>
        <end position="112"/>
    </location>
</feature>
<feature type="compositionally biased region" description="Basic and acidic residues" evidence="1">
    <location>
        <begin position="91"/>
        <end position="100"/>
    </location>
</feature>
<dbReference type="VEuPathDB" id="FungiDB:TREMEDRAFT_64447"/>
<dbReference type="EMBL" id="SDIL01000139">
    <property type="protein sequence ID" value="RXK35384.1"/>
    <property type="molecule type" value="Genomic_DNA"/>
</dbReference>
<evidence type="ECO:0000313" key="3">
    <source>
        <dbReference type="Proteomes" id="UP000289152"/>
    </source>
</evidence>
<dbReference type="Proteomes" id="UP000289152">
    <property type="component" value="Unassembled WGS sequence"/>
</dbReference>
<reference evidence="2 3" key="1">
    <citation type="submission" date="2016-06" db="EMBL/GenBank/DDBJ databases">
        <title>Evolution of pathogenesis and genome organization in the Tremellales.</title>
        <authorList>
            <person name="Cuomo C."/>
            <person name="Litvintseva A."/>
            <person name="Heitman J."/>
            <person name="Chen Y."/>
            <person name="Sun S."/>
            <person name="Springer D."/>
            <person name="Dromer F."/>
            <person name="Young S."/>
            <person name="Zeng Q."/>
            <person name="Chapman S."/>
            <person name="Gujja S."/>
            <person name="Saif S."/>
            <person name="Birren B."/>
        </authorList>
    </citation>
    <scope>NUCLEOTIDE SEQUENCE [LARGE SCALE GENOMIC DNA]</scope>
    <source>
        <strain evidence="2 3">ATCC 28783</strain>
    </source>
</reference>
<proteinExistence type="predicted"/>
<name>A0A4Q1BCF7_TREME</name>
<dbReference type="InParanoid" id="A0A4Q1BCF7"/>
<dbReference type="AlphaFoldDB" id="A0A4Q1BCF7"/>
<feature type="compositionally biased region" description="Polar residues" evidence="1">
    <location>
        <begin position="214"/>
        <end position="233"/>
    </location>
</feature>
<keyword evidence="3" id="KW-1185">Reference proteome</keyword>
<protein>
    <submittedName>
        <fullName evidence="2">Uncharacterized protein</fullName>
    </submittedName>
</protein>
<sequence>MCVVEASKRRLGQMYVEASKLQLDVLTIVSINPSDSMFPAFRPISKFRPRSNVSNCGQGGTLEGPKQGLVSEYANLYPSIINTPNTAVSHDPQEPSEDRAYAGLSGGRQGRPEKLVQVGHTSGRSGCNDSSCSHSAASEIKSGLSLTIPPAWKSSRRTNEPDSTDDITTAVVEDDGNNNDGVSSFPHSSAENATHHSPSFLTDTQLSGPPAHTPITTSLIEQQPSTALSSPRGSRSDLSDESDNNPTPLTSQTLNDWDSTITLHLPAKRRHRRLPFDEIPGLPPIPLSPSPRLQAIIQSSKIFQRLHLRRPHPTASTSLVDPTITSEECIVLDISRDNITPDS</sequence>
<accession>A0A4Q1BCF7</accession>
<gene>
    <name evidence="2" type="ORF">M231_07355</name>
</gene>
<evidence type="ECO:0000313" key="2">
    <source>
        <dbReference type="EMBL" id="RXK35384.1"/>
    </source>
</evidence>